<evidence type="ECO:0000256" key="2">
    <source>
        <dbReference type="ARBA" id="ARBA00022552"/>
    </source>
</evidence>
<comment type="function">
    <text evidence="6">Catalyzes the 2'-O-methylation of the ribose of cytidine 1402 (C1402) in 16S rRNA.</text>
</comment>
<keyword evidence="3 6" id="KW-0489">Methyltransferase</keyword>
<gene>
    <name evidence="6 9" type="primary">rsmI</name>
    <name evidence="9" type="ORF">DVH29_11160</name>
</gene>
<dbReference type="InterPro" id="IPR014776">
    <property type="entry name" value="4pyrrole_Mease_sub2"/>
</dbReference>
<dbReference type="InterPro" id="IPR035996">
    <property type="entry name" value="4pyrrol_Methylase_sf"/>
</dbReference>
<reference evidence="10" key="1">
    <citation type="submission" date="2018-07" db="EMBL/GenBank/DDBJ databases">
        <authorList>
            <person name="Liu B.-T."/>
            <person name="Du Z."/>
        </authorList>
    </citation>
    <scope>NUCLEOTIDE SEQUENCE [LARGE SCALE GENOMIC DNA]</scope>
    <source>
        <strain evidence="10">XYN52</strain>
    </source>
</reference>
<organism evidence="9 10">
    <name type="scientific">Pelagibacterium lacus</name>
    <dbReference type="NCBI Taxonomy" id="2282655"/>
    <lineage>
        <taxon>Bacteria</taxon>
        <taxon>Pseudomonadati</taxon>
        <taxon>Pseudomonadota</taxon>
        <taxon>Alphaproteobacteria</taxon>
        <taxon>Hyphomicrobiales</taxon>
        <taxon>Devosiaceae</taxon>
        <taxon>Pelagibacterium</taxon>
    </lineage>
</organism>
<accession>A0A369W2G9</accession>
<keyword evidence="5 6" id="KW-0949">S-adenosyl-L-methionine</keyword>
<dbReference type="FunFam" id="3.40.1010.10:FF:000007">
    <property type="entry name" value="Ribosomal RNA small subunit methyltransferase I"/>
    <property type="match status" value="1"/>
</dbReference>
<evidence type="ECO:0000256" key="6">
    <source>
        <dbReference type="HAMAP-Rule" id="MF_01877"/>
    </source>
</evidence>
<dbReference type="GO" id="GO:0005737">
    <property type="term" value="C:cytoplasm"/>
    <property type="evidence" value="ECO:0007669"/>
    <property type="project" value="UniProtKB-SubCell"/>
</dbReference>
<dbReference type="Gene3D" id="3.30.950.10">
    <property type="entry name" value="Methyltransferase, Cobalt-precorrin-4 Transmethylase, Domain 2"/>
    <property type="match status" value="1"/>
</dbReference>
<dbReference type="AlphaFoldDB" id="A0A369W2G9"/>
<evidence type="ECO:0000259" key="7">
    <source>
        <dbReference type="Pfam" id="PF00590"/>
    </source>
</evidence>
<dbReference type="InterPro" id="IPR000878">
    <property type="entry name" value="4pyrrol_Mease"/>
</dbReference>
<dbReference type="SUPFAM" id="SSF53790">
    <property type="entry name" value="Tetrapyrrole methylase"/>
    <property type="match status" value="1"/>
</dbReference>
<dbReference type="RefSeq" id="WP_114646273.1">
    <property type="nucleotide sequence ID" value="NZ_QQNH01000015.1"/>
</dbReference>
<dbReference type="InterPro" id="IPR008189">
    <property type="entry name" value="rRNA_ssu_MeTfrase_I"/>
</dbReference>
<dbReference type="Pfam" id="PF23016">
    <property type="entry name" value="RsmI_C"/>
    <property type="match status" value="1"/>
</dbReference>
<sequence length="294" mass="30778">MTDEKSFTIAGHRIAAPRPAPGLYPVATPIGNLRDITLRALDILAGADLVLCEDTRHTARLFDAYGITTPRTALHEHNERARIEPILAQIAGGKAVALVSDAGTPLLSDPGFPLVRAAREAGIEVFPVPGPSALLAALTGAGLPTDAFAFFGFLPPKTGQRSNALRPLAGRAETLVFYESPRRLGAALADMAATFGPERAAVVALELTKRFERFEAGPLAELAERFSGDVKGEAVILVAGSDGSAAETGGDWEAALDSAMQAMPLRAAVDMVAAGFGLKRKLVYDAALKRKTGA</sequence>
<protein>
    <recommendedName>
        <fullName evidence="6">Ribosomal RNA small subunit methyltransferase I</fullName>
        <ecNumber evidence="6">2.1.1.198</ecNumber>
    </recommendedName>
    <alternativeName>
        <fullName evidence="6">16S rRNA 2'-O-ribose C1402 methyltransferase</fullName>
    </alternativeName>
    <alternativeName>
        <fullName evidence="6">rRNA (cytidine-2'-O-)-methyltransferase RsmI</fullName>
    </alternativeName>
</protein>
<evidence type="ECO:0000313" key="10">
    <source>
        <dbReference type="Proteomes" id="UP000253759"/>
    </source>
</evidence>
<evidence type="ECO:0000256" key="3">
    <source>
        <dbReference type="ARBA" id="ARBA00022603"/>
    </source>
</evidence>
<dbReference type="NCBIfam" id="TIGR00096">
    <property type="entry name" value="16S rRNA (cytidine(1402)-2'-O)-methyltransferase"/>
    <property type="match status" value="1"/>
</dbReference>
<dbReference type="GO" id="GO:0070677">
    <property type="term" value="F:rRNA (cytosine-2'-O-)-methyltransferase activity"/>
    <property type="evidence" value="ECO:0007669"/>
    <property type="project" value="UniProtKB-UniRule"/>
</dbReference>
<dbReference type="PANTHER" id="PTHR46111:SF1">
    <property type="entry name" value="RIBOSOMAL RNA SMALL SUBUNIT METHYLTRANSFERASE I"/>
    <property type="match status" value="1"/>
</dbReference>
<evidence type="ECO:0000259" key="8">
    <source>
        <dbReference type="Pfam" id="PF23016"/>
    </source>
</evidence>
<evidence type="ECO:0000256" key="5">
    <source>
        <dbReference type="ARBA" id="ARBA00022691"/>
    </source>
</evidence>
<evidence type="ECO:0000256" key="1">
    <source>
        <dbReference type="ARBA" id="ARBA00022490"/>
    </source>
</evidence>
<keyword evidence="2 6" id="KW-0698">rRNA processing</keyword>
<comment type="subcellular location">
    <subcellularLocation>
        <location evidence="6">Cytoplasm</location>
    </subcellularLocation>
</comment>
<dbReference type="InterPro" id="IPR018063">
    <property type="entry name" value="SAM_MeTrfase_RsmI_CS"/>
</dbReference>
<dbReference type="HAMAP" id="MF_01877">
    <property type="entry name" value="16SrRNA_methyltr_I"/>
    <property type="match status" value="1"/>
</dbReference>
<dbReference type="PROSITE" id="PS01296">
    <property type="entry name" value="RSMI"/>
    <property type="match status" value="1"/>
</dbReference>
<dbReference type="InterPro" id="IPR014777">
    <property type="entry name" value="4pyrrole_Mease_sub1"/>
</dbReference>
<name>A0A369W2G9_9HYPH</name>
<dbReference type="OrthoDB" id="9809084at2"/>
<feature type="domain" description="Tetrapyrrole methylase" evidence="7">
    <location>
        <begin position="23"/>
        <end position="223"/>
    </location>
</feature>
<keyword evidence="10" id="KW-1185">Reference proteome</keyword>
<evidence type="ECO:0000313" key="9">
    <source>
        <dbReference type="EMBL" id="RDE08563.1"/>
    </source>
</evidence>
<keyword evidence="4 6" id="KW-0808">Transferase</keyword>
<comment type="similarity">
    <text evidence="6">Belongs to the methyltransferase superfamily. RsmI family.</text>
</comment>
<dbReference type="EC" id="2.1.1.198" evidence="6"/>
<comment type="catalytic activity">
    <reaction evidence="6">
        <text>cytidine(1402) in 16S rRNA + S-adenosyl-L-methionine = 2'-O-methylcytidine(1402) in 16S rRNA + S-adenosyl-L-homocysteine + H(+)</text>
        <dbReference type="Rhea" id="RHEA:42924"/>
        <dbReference type="Rhea" id="RHEA-COMP:10285"/>
        <dbReference type="Rhea" id="RHEA-COMP:10286"/>
        <dbReference type="ChEBI" id="CHEBI:15378"/>
        <dbReference type="ChEBI" id="CHEBI:57856"/>
        <dbReference type="ChEBI" id="CHEBI:59789"/>
        <dbReference type="ChEBI" id="CHEBI:74495"/>
        <dbReference type="ChEBI" id="CHEBI:82748"/>
        <dbReference type="EC" id="2.1.1.198"/>
    </reaction>
</comment>
<keyword evidence="1 6" id="KW-0963">Cytoplasm</keyword>
<dbReference type="Gene3D" id="3.40.1010.10">
    <property type="entry name" value="Cobalt-precorrin-4 Transmethylase, Domain 1"/>
    <property type="match status" value="1"/>
</dbReference>
<dbReference type="InterPro" id="IPR053910">
    <property type="entry name" value="RsmI_HTH"/>
</dbReference>
<dbReference type="PANTHER" id="PTHR46111">
    <property type="entry name" value="RIBOSOMAL RNA SMALL SUBUNIT METHYLTRANSFERASE I"/>
    <property type="match status" value="1"/>
</dbReference>
<proteinExistence type="inferred from homology"/>
<dbReference type="CDD" id="cd11648">
    <property type="entry name" value="RsmI"/>
    <property type="match status" value="1"/>
</dbReference>
<dbReference type="EMBL" id="QQNH01000015">
    <property type="protein sequence ID" value="RDE08563.1"/>
    <property type="molecule type" value="Genomic_DNA"/>
</dbReference>
<dbReference type="Proteomes" id="UP000253759">
    <property type="component" value="Unassembled WGS sequence"/>
</dbReference>
<dbReference type="Pfam" id="PF00590">
    <property type="entry name" value="TP_methylase"/>
    <property type="match status" value="1"/>
</dbReference>
<dbReference type="PIRSF" id="PIRSF005917">
    <property type="entry name" value="MTase_YraL"/>
    <property type="match status" value="1"/>
</dbReference>
<evidence type="ECO:0000256" key="4">
    <source>
        <dbReference type="ARBA" id="ARBA00022679"/>
    </source>
</evidence>
<feature type="domain" description="RsmI HTH" evidence="8">
    <location>
        <begin position="249"/>
        <end position="291"/>
    </location>
</feature>
<comment type="caution">
    <text evidence="9">The sequence shown here is derived from an EMBL/GenBank/DDBJ whole genome shotgun (WGS) entry which is preliminary data.</text>
</comment>